<dbReference type="EMBL" id="JACGCI010000208">
    <property type="protein sequence ID" value="KAF6742010.1"/>
    <property type="molecule type" value="Genomic_DNA"/>
</dbReference>
<dbReference type="AlphaFoldDB" id="A0A8H6LTE2"/>
<dbReference type="Proteomes" id="UP000521943">
    <property type="component" value="Unassembled WGS sequence"/>
</dbReference>
<reference evidence="2 3" key="1">
    <citation type="submission" date="2020-07" db="EMBL/GenBank/DDBJ databases">
        <title>Comparative genomics of pyrophilous fungi reveals a link between fire events and developmental genes.</title>
        <authorList>
            <consortium name="DOE Joint Genome Institute"/>
            <person name="Steindorff A.S."/>
            <person name="Carver A."/>
            <person name="Calhoun S."/>
            <person name="Stillman K."/>
            <person name="Liu H."/>
            <person name="Lipzen A."/>
            <person name="Pangilinan J."/>
            <person name="Labutti K."/>
            <person name="Bruns T.D."/>
            <person name="Grigoriev I.V."/>
        </authorList>
    </citation>
    <scope>NUCLEOTIDE SEQUENCE [LARGE SCALE GENOMIC DNA]</scope>
    <source>
        <strain evidence="2 3">CBS 144469</strain>
    </source>
</reference>
<dbReference type="Gene3D" id="3.60.130.30">
    <property type="match status" value="1"/>
</dbReference>
<gene>
    <name evidence="2" type="ORF">DFP72DRAFT_861224</name>
</gene>
<feature type="region of interest" description="Disordered" evidence="1">
    <location>
        <begin position="67"/>
        <end position="130"/>
    </location>
</feature>
<name>A0A8H6LTE2_9AGAR</name>
<evidence type="ECO:0000313" key="3">
    <source>
        <dbReference type="Proteomes" id="UP000521943"/>
    </source>
</evidence>
<evidence type="ECO:0000256" key="1">
    <source>
        <dbReference type="SAM" id="MobiDB-lite"/>
    </source>
</evidence>
<comment type="caution">
    <text evidence="2">The sequence shown here is derived from an EMBL/GenBank/DDBJ whole genome shotgun (WGS) entry which is preliminary data.</text>
</comment>
<proteinExistence type="predicted"/>
<feature type="compositionally biased region" description="Polar residues" evidence="1">
    <location>
        <begin position="85"/>
        <end position="109"/>
    </location>
</feature>
<accession>A0A8H6LTE2</accession>
<organism evidence="2 3">
    <name type="scientific">Ephemerocybe angulata</name>
    <dbReference type="NCBI Taxonomy" id="980116"/>
    <lineage>
        <taxon>Eukaryota</taxon>
        <taxon>Fungi</taxon>
        <taxon>Dikarya</taxon>
        <taxon>Basidiomycota</taxon>
        <taxon>Agaricomycotina</taxon>
        <taxon>Agaricomycetes</taxon>
        <taxon>Agaricomycetidae</taxon>
        <taxon>Agaricales</taxon>
        <taxon>Agaricineae</taxon>
        <taxon>Psathyrellaceae</taxon>
        <taxon>Ephemerocybe</taxon>
    </lineage>
</organism>
<evidence type="ECO:0000313" key="2">
    <source>
        <dbReference type="EMBL" id="KAF6742010.1"/>
    </source>
</evidence>
<keyword evidence="3" id="KW-1185">Reference proteome</keyword>
<sequence length="491" mass="53992">MQFKTSTVTRTTRSGKTYTTFLSAPVPAPTFSLSPCLTAAYEREDIVDIEAALDDITSNAYSASKRGSVTAGLSGDGSNAKRPRTTGNPSATTPAGNTPANGASQSNRALRNKSRHRSDKKKKKADAFATMGQPSRIQDAKLNISRQSVSALAKDLDFDALPASSSGYEAVNKGSSGSKAPRTLEQVKKEMPVKQYIAWDGINPIIITDPATGRVVFVGVGRPDDPRYAASLLRACEAILLAGTKIKLDKDHRRGRGFGARNVGILHQQGPKKPYNLRTEPVLEDLLANPDVERMATFQSAAFGLFLPKLYVKYHTLRTDVENHMDLKWNFPRSVFSAAAFNFGPQVVCARHRDSMNLPAGYCAITALGDFDPKLGGHLVIEELGIIVEFPPGSCALIPSAVFTHSNTSIQPGETRVSFTQYSSGGLFRFADNGYRTEEGLKAYDLDQYEYMMERKRTRWERDLSLWPTLDEILEQIEDTEDDIESDEEFE</sequence>
<feature type="compositionally biased region" description="Basic residues" evidence="1">
    <location>
        <begin position="110"/>
        <end position="124"/>
    </location>
</feature>
<dbReference type="OrthoDB" id="3253621at2759"/>
<protein>
    <submittedName>
        <fullName evidence="2">Uncharacterized protein</fullName>
    </submittedName>
</protein>